<dbReference type="Pfam" id="PF13041">
    <property type="entry name" value="PPR_2"/>
    <property type="match status" value="1"/>
</dbReference>
<dbReference type="GeneID" id="103713470"/>
<evidence type="ECO:0000313" key="6">
    <source>
        <dbReference type="RefSeq" id="XP_038975591.1"/>
    </source>
</evidence>
<proteinExistence type="predicted"/>
<keyword evidence="1" id="KW-0677">Repeat</keyword>
<name>A0A8B8ZMY0_PHODC</name>
<feature type="compositionally biased region" description="Low complexity" evidence="3">
    <location>
        <begin position="43"/>
        <end position="62"/>
    </location>
</feature>
<dbReference type="KEGG" id="pda:103713470"/>
<dbReference type="RefSeq" id="XP_038975590.1">
    <property type="nucleotide sequence ID" value="XM_039119662.1"/>
</dbReference>
<evidence type="ECO:0000256" key="1">
    <source>
        <dbReference type="ARBA" id="ARBA00022737"/>
    </source>
</evidence>
<dbReference type="RefSeq" id="XP_038975591.1">
    <property type="nucleotide sequence ID" value="XM_039119663.1"/>
</dbReference>
<accession>A0A8B8ZMY0</accession>
<organism evidence="4 5">
    <name type="scientific">Phoenix dactylifera</name>
    <name type="common">Date palm</name>
    <dbReference type="NCBI Taxonomy" id="42345"/>
    <lineage>
        <taxon>Eukaryota</taxon>
        <taxon>Viridiplantae</taxon>
        <taxon>Streptophyta</taxon>
        <taxon>Embryophyta</taxon>
        <taxon>Tracheophyta</taxon>
        <taxon>Spermatophyta</taxon>
        <taxon>Magnoliopsida</taxon>
        <taxon>Liliopsida</taxon>
        <taxon>Arecaceae</taxon>
        <taxon>Coryphoideae</taxon>
        <taxon>Phoeniceae</taxon>
        <taxon>Phoenix</taxon>
    </lineage>
</organism>
<evidence type="ECO:0000256" key="2">
    <source>
        <dbReference type="PROSITE-ProRule" id="PRU00708"/>
    </source>
</evidence>
<feature type="compositionally biased region" description="Polar residues" evidence="3">
    <location>
        <begin position="63"/>
        <end position="76"/>
    </location>
</feature>
<dbReference type="InterPro" id="IPR011990">
    <property type="entry name" value="TPR-like_helical_dom_sf"/>
</dbReference>
<dbReference type="Pfam" id="PF01535">
    <property type="entry name" value="PPR"/>
    <property type="match status" value="5"/>
</dbReference>
<dbReference type="GO" id="GO:0003723">
    <property type="term" value="F:RNA binding"/>
    <property type="evidence" value="ECO:0007669"/>
    <property type="project" value="InterPro"/>
</dbReference>
<dbReference type="Proteomes" id="UP000228380">
    <property type="component" value="Unplaced"/>
</dbReference>
<evidence type="ECO:0000313" key="5">
    <source>
        <dbReference type="RefSeq" id="XP_038975590.1"/>
    </source>
</evidence>
<feature type="compositionally biased region" description="Polar residues" evidence="3">
    <location>
        <begin position="87"/>
        <end position="119"/>
    </location>
</feature>
<dbReference type="FunFam" id="1.25.40.10:FF:000285">
    <property type="entry name" value="Pentatricopeptide repeat-containing protein, chloroplastic"/>
    <property type="match status" value="1"/>
</dbReference>
<dbReference type="NCBIfam" id="TIGR00756">
    <property type="entry name" value="PPR"/>
    <property type="match status" value="3"/>
</dbReference>
<feature type="repeat" description="PPR" evidence="2">
    <location>
        <begin position="436"/>
        <end position="470"/>
    </location>
</feature>
<evidence type="ECO:0000256" key="3">
    <source>
        <dbReference type="SAM" id="MobiDB-lite"/>
    </source>
</evidence>
<dbReference type="PANTHER" id="PTHR47926">
    <property type="entry name" value="PENTATRICOPEPTIDE REPEAT-CONTAINING PROTEIN"/>
    <property type="match status" value="1"/>
</dbReference>
<protein>
    <submittedName>
        <fullName evidence="5 6">Pentatricopeptide repeat-containing protein At1g31790 isoform X1</fullName>
    </submittedName>
</protein>
<dbReference type="Gene3D" id="1.25.40.10">
    <property type="entry name" value="Tetratricopeptide repeat domain"/>
    <property type="match status" value="3"/>
</dbReference>
<keyword evidence="4" id="KW-1185">Reference proteome</keyword>
<sequence length="495" mass="53775">MGFALVVKTAAAAAEAATVPLPPLVAPRQHHFQLHLHLLPSNNSTVATPTAATSSTATTTTSRWQRWRQSPTQPSAQALPPLLQRPQKLSTTNGQQPHLPISNTPEKNQPAPDTSSISSDAEDAGRGVVPETCTATDVLHLMDSLQLPIEADLYLSLVRECTHSGDAFQGAQVHAHIQRSRPRLLRRAAGLPLANRLLLMYAACGQPDSARQMFDRMPFRDAMSWAAMLAALAHNGGHREALQLFTEMRESAVEPGDRYSDALVLVTTLRSCVRAREPGVARQVHGLALKVLGESGAIGCGGIGSSLLQCYSMLGCHQSARRVFERIRVRSRGAAAWTCMITGCCREGRFQEALYVFREMGRAGHRRNCHVVSSILAACARIGDGGWGGRQVHAGAVKLGVDEDRFVGSSLVDMYAKHGLLKDARRAFEMIAGSRDCVCWNAMLAGYARGGCCSEAIRLLYEMRAAGVRPQELIVSEVRIACSSRFLQRPENRTN</sequence>
<dbReference type="InterPro" id="IPR002885">
    <property type="entry name" value="PPR_rpt"/>
</dbReference>
<evidence type="ECO:0000313" key="4">
    <source>
        <dbReference type="Proteomes" id="UP000228380"/>
    </source>
</evidence>
<dbReference type="InterPro" id="IPR046960">
    <property type="entry name" value="PPR_At4g14850-like_plant"/>
</dbReference>
<feature type="repeat" description="PPR" evidence="2">
    <location>
        <begin position="221"/>
        <end position="255"/>
    </location>
</feature>
<dbReference type="GO" id="GO:0009451">
    <property type="term" value="P:RNA modification"/>
    <property type="evidence" value="ECO:0007669"/>
    <property type="project" value="InterPro"/>
</dbReference>
<feature type="repeat" description="PPR" evidence="2">
    <location>
        <begin position="333"/>
        <end position="367"/>
    </location>
</feature>
<dbReference type="OrthoDB" id="1893323at2759"/>
<dbReference type="AlphaFoldDB" id="A0A8B8ZMY0"/>
<gene>
    <name evidence="5 6" type="primary">LOC103713470</name>
</gene>
<reference evidence="5 6" key="1">
    <citation type="submission" date="2025-04" db="UniProtKB">
        <authorList>
            <consortium name="RefSeq"/>
        </authorList>
    </citation>
    <scope>IDENTIFICATION</scope>
    <source>
        <tissue evidence="5 6">Young leaves</tissue>
    </source>
</reference>
<dbReference type="PROSITE" id="PS51375">
    <property type="entry name" value="PPR"/>
    <property type="match status" value="3"/>
</dbReference>
<feature type="region of interest" description="Disordered" evidence="3">
    <location>
        <begin position="43"/>
        <end position="127"/>
    </location>
</feature>